<dbReference type="InterPro" id="IPR004094">
    <property type="entry name" value="Antistasin-like"/>
</dbReference>
<dbReference type="InterPro" id="IPR011061">
    <property type="entry name" value="Hirudin/antistatin"/>
</dbReference>
<dbReference type="PANTHER" id="PTHR46439:SF1">
    <property type="entry name" value="CYSTEINE-RICH MOTOR NEURON 1 PROTEIN"/>
    <property type="match status" value="1"/>
</dbReference>
<keyword evidence="5" id="KW-1185">Reference proteome</keyword>
<dbReference type="AlphaFoldDB" id="A0A183I700"/>
<dbReference type="Pfam" id="PF02822">
    <property type="entry name" value="Antistasin"/>
    <property type="match status" value="3"/>
</dbReference>
<evidence type="ECO:0000256" key="1">
    <source>
        <dbReference type="ARBA" id="ARBA00022729"/>
    </source>
</evidence>
<feature type="domain" description="Antistasin-like" evidence="3">
    <location>
        <begin position="138"/>
        <end position="164"/>
    </location>
</feature>
<dbReference type="PROSITE" id="PS51252">
    <property type="entry name" value="ANTISTASIN"/>
    <property type="match status" value="3"/>
</dbReference>
<dbReference type="PANTHER" id="PTHR46439">
    <property type="entry name" value="CYSTEINE-RICH MOTOR NEURON 1 PROTEIN"/>
    <property type="match status" value="1"/>
</dbReference>
<name>A0A183I700_9BILA</name>
<proteinExistence type="predicted"/>
<dbReference type="WBParaSite" id="OFLC_0001552301-mRNA-1">
    <property type="protein sequence ID" value="OFLC_0001552301-mRNA-1"/>
    <property type="gene ID" value="OFLC_0001552301"/>
</dbReference>
<evidence type="ECO:0000259" key="3">
    <source>
        <dbReference type="PROSITE" id="PS51252"/>
    </source>
</evidence>
<dbReference type="SUPFAM" id="SSF57262">
    <property type="entry name" value="Leech antihemostatic proteins"/>
    <property type="match status" value="2"/>
</dbReference>
<evidence type="ECO:0000256" key="2">
    <source>
        <dbReference type="ARBA" id="ARBA00022737"/>
    </source>
</evidence>
<keyword evidence="1" id="KW-0732">Signal</keyword>
<dbReference type="Proteomes" id="UP000267606">
    <property type="component" value="Unassembled WGS sequence"/>
</dbReference>
<sequence>MNVAQYALAVKLMVKSINEMKHGKKMIVQDGVHYCQKHMCQVECDNPRKIPGQCCPICDEPIVIVNPAICPSLEHCPLRCENGLIRDSNGCFQCKCAPVQNVISNSCRELSDINCDKICAHGYLRDAKNCAICKCAKCPPLHQCYKHCLYGFESNNNGCPVCKCRGLLFYYFFCKKYLIN</sequence>
<dbReference type="Gene3D" id="2.10.22.10">
    <property type="entry name" value="Antistasin, domain 1"/>
    <property type="match status" value="3"/>
</dbReference>
<dbReference type="InterPro" id="IPR052624">
    <property type="entry name" value="CRIM1"/>
</dbReference>
<dbReference type="EMBL" id="UZAJ01042280">
    <property type="protein sequence ID" value="VDP22291.1"/>
    <property type="molecule type" value="Genomic_DNA"/>
</dbReference>
<dbReference type="GO" id="GO:0004867">
    <property type="term" value="F:serine-type endopeptidase inhibitor activity"/>
    <property type="evidence" value="ECO:0007669"/>
    <property type="project" value="InterPro"/>
</dbReference>
<protein>
    <submittedName>
        <fullName evidence="6">Antistasin-like domain-containing protein</fullName>
    </submittedName>
</protein>
<organism evidence="6">
    <name type="scientific">Onchocerca flexuosa</name>
    <dbReference type="NCBI Taxonomy" id="387005"/>
    <lineage>
        <taxon>Eukaryota</taxon>
        <taxon>Metazoa</taxon>
        <taxon>Ecdysozoa</taxon>
        <taxon>Nematoda</taxon>
        <taxon>Chromadorea</taxon>
        <taxon>Rhabditida</taxon>
        <taxon>Spirurina</taxon>
        <taxon>Spiruromorpha</taxon>
        <taxon>Filarioidea</taxon>
        <taxon>Onchocercidae</taxon>
        <taxon>Onchocerca</taxon>
    </lineage>
</organism>
<reference evidence="4 5" key="2">
    <citation type="submission" date="2018-11" db="EMBL/GenBank/DDBJ databases">
        <authorList>
            <consortium name="Pathogen Informatics"/>
        </authorList>
    </citation>
    <scope>NUCLEOTIDE SEQUENCE [LARGE SCALE GENOMIC DNA]</scope>
</reference>
<dbReference type="STRING" id="387005.A0A183I700"/>
<feature type="domain" description="Antistasin-like" evidence="3">
    <location>
        <begin position="107"/>
        <end position="135"/>
    </location>
</feature>
<keyword evidence="2" id="KW-0677">Repeat</keyword>
<feature type="domain" description="Antistasin-like" evidence="3">
    <location>
        <begin position="70"/>
        <end position="96"/>
    </location>
</feature>
<reference evidence="6" key="1">
    <citation type="submission" date="2016-06" db="UniProtKB">
        <authorList>
            <consortium name="WormBaseParasite"/>
        </authorList>
    </citation>
    <scope>IDENTIFICATION</scope>
</reference>
<evidence type="ECO:0000313" key="4">
    <source>
        <dbReference type="EMBL" id="VDP22291.1"/>
    </source>
</evidence>
<evidence type="ECO:0000313" key="5">
    <source>
        <dbReference type="Proteomes" id="UP000267606"/>
    </source>
</evidence>
<accession>A0A183I700</accession>
<dbReference type="GO" id="GO:0005886">
    <property type="term" value="C:plasma membrane"/>
    <property type="evidence" value="ECO:0007669"/>
    <property type="project" value="TreeGrafter"/>
</dbReference>
<gene>
    <name evidence="4" type="ORF">OFLC_LOCUS15512</name>
</gene>
<evidence type="ECO:0000313" key="6">
    <source>
        <dbReference type="WBParaSite" id="OFLC_0001552301-mRNA-1"/>
    </source>
</evidence>